<dbReference type="EMBL" id="LAZR01017399">
    <property type="protein sequence ID" value="KKM00590.1"/>
    <property type="molecule type" value="Genomic_DNA"/>
</dbReference>
<organism evidence="1">
    <name type="scientific">marine sediment metagenome</name>
    <dbReference type="NCBI Taxonomy" id="412755"/>
    <lineage>
        <taxon>unclassified sequences</taxon>
        <taxon>metagenomes</taxon>
        <taxon>ecological metagenomes</taxon>
    </lineage>
</organism>
<evidence type="ECO:0000313" key="1">
    <source>
        <dbReference type="EMBL" id="KKM00590.1"/>
    </source>
</evidence>
<gene>
    <name evidence="1" type="ORF">LCGC14_1802910</name>
</gene>
<dbReference type="AlphaFoldDB" id="A0A0F9GNV8"/>
<reference evidence="1" key="1">
    <citation type="journal article" date="2015" name="Nature">
        <title>Complex archaea that bridge the gap between prokaryotes and eukaryotes.</title>
        <authorList>
            <person name="Spang A."/>
            <person name="Saw J.H."/>
            <person name="Jorgensen S.L."/>
            <person name="Zaremba-Niedzwiedzka K."/>
            <person name="Martijn J."/>
            <person name="Lind A.E."/>
            <person name="van Eijk R."/>
            <person name="Schleper C."/>
            <person name="Guy L."/>
            <person name="Ettema T.J."/>
        </authorList>
    </citation>
    <scope>NUCLEOTIDE SEQUENCE</scope>
</reference>
<name>A0A0F9GNV8_9ZZZZ</name>
<comment type="caution">
    <text evidence="1">The sequence shown here is derived from an EMBL/GenBank/DDBJ whole genome shotgun (WGS) entry which is preliminary data.</text>
</comment>
<accession>A0A0F9GNV8</accession>
<sequence length="154" mass="17274">MSNKIQNARRVMRDAFAEDPDFRHGYQANIAMKIYDHLCGFGFIDSGNQNDYINGCNETADDIIKLIFESNIDDKPAAPTQEFIDGLTFDTIEVAQTVLDAEYPGYTIEADNGLHIVYDPNHVSYAAIQATRVAKTCQGEKFEGYDHALKDLVE</sequence>
<proteinExistence type="predicted"/>
<protein>
    <submittedName>
        <fullName evidence="1">Uncharacterized protein</fullName>
    </submittedName>
</protein>